<dbReference type="GO" id="GO:0010043">
    <property type="term" value="P:response to zinc ion"/>
    <property type="evidence" value="ECO:0007669"/>
    <property type="project" value="TreeGrafter"/>
</dbReference>
<sequence>MKATDKQHLLDALPRARSYMGSLPQDGAGWISVSPPESDLPSIELAVESNHYCHSQKGPGSHHDPKKEKARRQLYVASAICLMFIIGEVIEILGALLSVLSIWVVTGVLVYLAVERLISGDYEIEGKTMLITAGCAVAVNVIMGLTLHQSGHGHSHSHGHSHVTSQQQNPSVRAAFIHVIGDLLQSLGVLVAAYILYFKPEYKYIDPICTFLFSILVLGTTLNILRDVILVLMEGTPKGVDFTAVQDLLLSVEGVEALHSLHIWALTVAQPVLSVHIAIAQNTDAQAVLKAVSTRLQGKFHFHTMTIQIEDYSEDMKDCQACQGPSD</sequence>
<evidence type="ECO:0000256" key="4">
    <source>
        <dbReference type="ARBA" id="ARBA00022449"/>
    </source>
</evidence>
<keyword evidence="6" id="KW-0864">Zinc transport</keyword>
<comment type="catalytic activity">
    <reaction evidence="10">
        <text>Zn(2+)(in) + 2 H(+)(out) = Zn(2+)(out) + 2 H(+)(in)</text>
        <dbReference type="Rhea" id="RHEA:72627"/>
        <dbReference type="ChEBI" id="CHEBI:15378"/>
        <dbReference type="ChEBI" id="CHEBI:29105"/>
    </reaction>
</comment>
<evidence type="ECO:0000256" key="6">
    <source>
        <dbReference type="ARBA" id="ARBA00022906"/>
    </source>
</evidence>
<gene>
    <name evidence="14" type="ORF">HJG59_016747</name>
</gene>
<evidence type="ECO:0000259" key="13">
    <source>
        <dbReference type="Pfam" id="PF16916"/>
    </source>
</evidence>
<dbReference type="AlphaFoldDB" id="A0A7J8FBY4"/>
<comment type="subcellular location">
    <subcellularLocation>
        <location evidence="1">Membrane</location>
        <topology evidence="1">Multi-pass membrane protein</topology>
    </subcellularLocation>
</comment>
<dbReference type="InterPro" id="IPR002524">
    <property type="entry name" value="Cation_efflux"/>
</dbReference>
<dbReference type="SUPFAM" id="SSF160240">
    <property type="entry name" value="Cation efflux protein cytoplasmic domain-like"/>
    <property type="match status" value="1"/>
</dbReference>
<keyword evidence="6" id="KW-0862">Zinc</keyword>
<feature type="transmembrane region" description="Helical" evidence="11">
    <location>
        <begin position="100"/>
        <end position="118"/>
    </location>
</feature>
<name>A0A7J8FBY4_MOLMO</name>
<keyword evidence="15" id="KW-1185">Reference proteome</keyword>
<keyword evidence="4" id="KW-0050">Antiport</keyword>
<dbReference type="GO" id="GO:0005886">
    <property type="term" value="C:plasma membrane"/>
    <property type="evidence" value="ECO:0007669"/>
    <property type="project" value="TreeGrafter"/>
</dbReference>
<keyword evidence="3" id="KW-0813">Transport</keyword>
<feature type="transmembrane region" description="Helical" evidence="11">
    <location>
        <begin position="175"/>
        <end position="197"/>
    </location>
</feature>
<evidence type="ECO:0000256" key="8">
    <source>
        <dbReference type="ARBA" id="ARBA00023065"/>
    </source>
</evidence>
<evidence type="ECO:0000256" key="2">
    <source>
        <dbReference type="ARBA" id="ARBA00008873"/>
    </source>
</evidence>
<reference evidence="14 15" key="1">
    <citation type="journal article" date="2020" name="Nature">
        <title>Six reference-quality genomes reveal evolution of bat adaptations.</title>
        <authorList>
            <person name="Jebb D."/>
            <person name="Huang Z."/>
            <person name="Pippel M."/>
            <person name="Hughes G.M."/>
            <person name="Lavrichenko K."/>
            <person name="Devanna P."/>
            <person name="Winkler S."/>
            <person name="Jermiin L.S."/>
            <person name="Skirmuntt E.C."/>
            <person name="Katzourakis A."/>
            <person name="Burkitt-Gray L."/>
            <person name="Ray D.A."/>
            <person name="Sullivan K.A.M."/>
            <person name="Roscito J.G."/>
            <person name="Kirilenko B.M."/>
            <person name="Davalos L.M."/>
            <person name="Corthals A.P."/>
            <person name="Power M.L."/>
            <person name="Jones G."/>
            <person name="Ransome R.D."/>
            <person name="Dechmann D.K.N."/>
            <person name="Locatelli A.G."/>
            <person name="Puechmaille S.J."/>
            <person name="Fedrigo O."/>
            <person name="Jarvis E.D."/>
            <person name="Hiller M."/>
            <person name="Vernes S.C."/>
            <person name="Myers E.W."/>
            <person name="Teeling E.C."/>
        </authorList>
    </citation>
    <scope>NUCLEOTIDE SEQUENCE [LARGE SCALE GENOMIC DNA]</scope>
    <source>
        <strain evidence="14">MMolMol1</strain>
        <tissue evidence="14">Muscle</tissue>
    </source>
</reference>
<evidence type="ECO:0000313" key="14">
    <source>
        <dbReference type="EMBL" id="KAF6445146.1"/>
    </source>
</evidence>
<evidence type="ECO:0000256" key="9">
    <source>
        <dbReference type="ARBA" id="ARBA00023136"/>
    </source>
</evidence>
<feature type="transmembrane region" description="Helical" evidence="11">
    <location>
        <begin position="130"/>
        <end position="148"/>
    </location>
</feature>
<dbReference type="PANTHER" id="PTHR11562">
    <property type="entry name" value="CATION EFFLUX PROTEIN/ ZINC TRANSPORTER"/>
    <property type="match status" value="1"/>
</dbReference>
<keyword evidence="7 11" id="KW-1133">Transmembrane helix</keyword>
<feature type="domain" description="Cation efflux protein cytoplasmic" evidence="13">
    <location>
        <begin position="237"/>
        <end position="312"/>
    </location>
</feature>
<organism evidence="14 15">
    <name type="scientific">Molossus molossus</name>
    <name type="common">Pallas' mastiff bat</name>
    <name type="synonym">Vespertilio molossus</name>
    <dbReference type="NCBI Taxonomy" id="27622"/>
    <lineage>
        <taxon>Eukaryota</taxon>
        <taxon>Metazoa</taxon>
        <taxon>Chordata</taxon>
        <taxon>Craniata</taxon>
        <taxon>Vertebrata</taxon>
        <taxon>Euteleostomi</taxon>
        <taxon>Mammalia</taxon>
        <taxon>Eutheria</taxon>
        <taxon>Laurasiatheria</taxon>
        <taxon>Chiroptera</taxon>
        <taxon>Yangochiroptera</taxon>
        <taxon>Molossidae</taxon>
        <taxon>Molossus</taxon>
    </lineage>
</organism>
<dbReference type="SUPFAM" id="SSF161111">
    <property type="entry name" value="Cation efflux protein transmembrane domain-like"/>
    <property type="match status" value="1"/>
</dbReference>
<evidence type="ECO:0000256" key="11">
    <source>
        <dbReference type="SAM" id="Phobius"/>
    </source>
</evidence>
<dbReference type="Proteomes" id="UP000550707">
    <property type="component" value="Unassembled WGS sequence"/>
</dbReference>
<feature type="domain" description="Cation efflux protein transmembrane" evidence="12">
    <location>
        <begin position="90"/>
        <end position="233"/>
    </location>
</feature>
<dbReference type="Pfam" id="PF16916">
    <property type="entry name" value="ZT_dimer"/>
    <property type="match status" value="1"/>
</dbReference>
<keyword evidence="8" id="KW-0406">Ion transport</keyword>
<feature type="transmembrane region" description="Helical" evidence="11">
    <location>
        <begin position="204"/>
        <end position="225"/>
    </location>
</feature>
<evidence type="ECO:0000259" key="12">
    <source>
        <dbReference type="Pfam" id="PF01545"/>
    </source>
</evidence>
<dbReference type="NCBIfam" id="TIGR01297">
    <property type="entry name" value="CDF"/>
    <property type="match status" value="1"/>
</dbReference>
<dbReference type="InterPro" id="IPR058533">
    <property type="entry name" value="Cation_efflux_TM"/>
</dbReference>
<dbReference type="PANTHER" id="PTHR11562:SF51">
    <property type="entry name" value="PROTON-COUPLED ZINC ANTIPORTER SLC30A2"/>
    <property type="match status" value="1"/>
</dbReference>
<dbReference type="InterPro" id="IPR036837">
    <property type="entry name" value="Cation_efflux_CTD_sf"/>
</dbReference>
<comment type="caution">
    <text evidence="14">The sequence shown here is derived from an EMBL/GenBank/DDBJ whole genome shotgun (WGS) entry which is preliminary data.</text>
</comment>
<dbReference type="InterPro" id="IPR027469">
    <property type="entry name" value="Cation_efflux_TMD_sf"/>
</dbReference>
<evidence type="ECO:0000313" key="15">
    <source>
        <dbReference type="Proteomes" id="UP000550707"/>
    </source>
</evidence>
<proteinExistence type="inferred from homology"/>
<protein>
    <submittedName>
        <fullName evidence="14">Solute carrier family 30 member 2</fullName>
    </submittedName>
</protein>
<dbReference type="InterPro" id="IPR050681">
    <property type="entry name" value="CDF/SLC30A"/>
</dbReference>
<dbReference type="GO" id="GO:0005385">
    <property type="term" value="F:zinc ion transmembrane transporter activity"/>
    <property type="evidence" value="ECO:0007669"/>
    <property type="project" value="TreeGrafter"/>
</dbReference>
<accession>A0A7J8FBY4</accession>
<dbReference type="Gene3D" id="1.20.1510.10">
    <property type="entry name" value="Cation efflux protein transmembrane domain"/>
    <property type="match status" value="1"/>
</dbReference>
<dbReference type="GO" id="GO:0015297">
    <property type="term" value="F:antiporter activity"/>
    <property type="evidence" value="ECO:0007669"/>
    <property type="project" value="UniProtKB-KW"/>
</dbReference>
<evidence type="ECO:0000256" key="7">
    <source>
        <dbReference type="ARBA" id="ARBA00022989"/>
    </source>
</evidence>
<keyword evidence="9 11" id="KW-0472">Membrane</keyword>
<evidence type="ECO:0000256" key="5">
    <source>
        <dbReference type="ARBA" id="ARBA00022692"/>
    </source>
</evidence>
<dbReference type="Pfam" id="PF01545">
    <property type="entry name" value="Cation_efflux"/>
    <property type="match status" value="1"/>
</dbReference>
<keyword evidence="5 11" id="KW-0812">Transmembrane</keyword>
<evidence type="ECO:0000256" key="10">
    <source>
        <dbReference type="ARBA" id="ARBA00048349"/>
    </source>
</evidence>
<evidence type="ECO:0000256" key="3">
    <source>
        <dbReference type="ARBA" id="ARBA00022448"/>
    </source>
</evidence>
<feature type="transmembrane region" description="Helical" evidence="11">
    <location>
        <begin position="74"/>
        <end position="94"/>
    </location>
</feature>
<evidence type="ECO:0000256" key="1">
    <source>
        <dbReference type="ARBA" id="ARBA00004141"/>
    </source>
</evidence>
<comment type="similarity">
    <text evidence="2">Belongs to the cation diffusion facilitator (CDF) transporter (TC 2.A.4) family. SLC30A subfamily.</text>
</comment>
<dbReference type="EMBL" id="JACASF010000012">
    <property type="protein sequence ID" value="KAF6445146.1"/>
    <property type="molecule type" value="Genomic_DNA"/>
</dbReference>
<dbReference type="InterPro" id="IPR027470">
    <property type="entry name" value="Cation_efflux_CTD"/>
</dbReference>